<keyword evidence="4" id="KW-0808">Transferase</keyword>
<evidence type="ECO:0000256" key="7">
    <source>
        <dbReference type="SAM" id="MobiDB-lite"/>
    </source>
</evidence>
<feature type="region of interest" description="Disordered" evidence="7">
    <location>
        <begin position="1"/>
        <end position="37"/>
    </location>
</feature>
<comment type="pathway">
    <text evidence="2">Protein modification; protein ubiquitination.</text>
</comment>
<evidence type="ECO:0000259" key="8">
    <source>
        <dbReference type="PROSITE" id="PS50237"/>
    </source>
</evidence>
<evidence type="ECO:0000256" key="3">
    <source>
        <dbReference type="ARBA" id="ARBA00012485"/>
    </source>
</evidence>
<dbReference type="Gene3D" id="3.90.1750.10">
    <property type="entry name" value="Hect, E3 ligase catalytic domains"/>
    <property type="match status" value="1"/>
</dbReference>
<dbReference type="Gene3D" id="3.30.2160.10">
    <property type="entry name" value="Hect, E3 ligase catalytic domain"/>
    <property type="match status" value="1"/>
</dbReference>
<dbReference type="PANTHER" id="PTHR11254:SF424">
    <property type="entry name" value="E3 UBIQUITIN-PROTEIN LIGASE UPL5"/>
    <property type="match status" value="1"/>
</dbReference>
<dbReference type="OrthoDB" id="8068875at2759"/>
<dbReference type="STRING" id="105231.A0A1Y1HN75"/>
<dbReference type="EMBL" id="DF236956">
    <property type="protein sequence ID" value="GAQ78056.1"/>
    <property type="molecule type" value="Genomic_DNA"/>
</dbReference>
<reference evidence="9 10" key="1">
    <citation type="journal article" date="2014" name="Nat. Commun.">
        <title>Klebsormidium flaccidum genome reveals primary factors for plant terrestrial adaptation.</title>
        <authorList>
            <person name="Hori K."/>
            <person name="Maruyama F."/>
            <person name="Fujisawa T."/>
            <person name="Togashi T."/>
            <person name="Yamamoto N."/>
            <person name="Seo M."/>
            <person name="Sato S."/>
            <person name="Yamada T."/>
            <person name="Mori H."/>
            <person name="Tajima N."/>
            <person name="Moriyama T."/>
            <person name="Ikeuchi M."/>
            <person name="Watanabe M."/>
            <person name="Wada H."/>
            <person name="Kobayashi K."/>
            <person name="Saito M."/>
            <person name="Masuda T."/>
            <person name="Sasaki-Sekimoto Y."/>
            <person name="Mashiguchi K."/>
            <person name="Awai K."/>
            <person name="Shimojima M."/>
            <person name="Masuda S."/>
            <person name="Iwai M."/>
            <person name="Nobusawa T."/>
            <person name="Narise T."/>
            <person name="Kondo S."/>
            <person name="Saito H."/>
            <person name="Sato R."/>
            <person name="Murakawa M."/>
            <person name="Ihara Y."/>
            <person name="Oshima-Yamada Y."/>
            <person name="Ohtaka K."/>
            <person name="Satoh M."/>
            <person name="Sonobe K."/>
            <person name="Ishii M."/>
            <person name="Ohtani R."/>
            <person name="Kanamori-Sato M."/>
            <person name="Honoki R."/>
            <person name="Miyazaki D."/>
            <person name="Mochizuki H."/>
            <person name="Umetsu J."/>
            <person name="Higashi K."/>
            <person name="Shibata D."/>
            <person name="Kamiya Y."/>
            <person name="Sato N."/>
            <person name="Nakamura Y."/>
            <person name="Tabata S."/>
            <person name="Ida S."/>
            <person name="Kurokawa K."/>
            <person name="Ohta H."/>
        </authorList>
    </citation>
    <scope>NUCLEOTIDE SEQUENCE [LARGE SCALE GENOMIC DNA]</scope>
    <source>
        <strain evidence="9 10">NIES-2285</strain>
    </source>
</reference>
<feature type="active site" description="Glycyl thioester intermediate" evidence="6">
    <location>
        <position position="859"/>
    </location>
</feature>
<dbReference type="AlphaFoldDB" id="A0A1Y1HN75"/>
<evidence type="ECO:0000256" key="5">
    <source>
        <dbReference type="ARBA" id="ARBA00022786"/>
    </source>
</evidence>
<feature type="domain" description="HECT" evidence="8">
    <location>
        <begin position="546"/>
        <end position="893"/>
    </location>
</feature>
<dbReference type="Proteomes" id="UP000054558">
    <property type="component" value="Unassembled WGS sequence"/>
</dbReference>
<dbReference type="InterPro" id="IPR035983">
    <property type="entry name" value="Hect_E3_ubiquitin_ligase"/>
</dbReference>
<evidence type="ECO:0000256" key="6">
    <source>
        <dbReference type="PROSITE-ProRule" id="PRU00104"/>
    </source>
</evidence>
<dbReference type="Gene3D" id="3.30.2410.10">
    <property type="entry name" value="Hect, E3 ligase catalytic domain"/>
    <property type="match status" value="1"/>
</dbReference>
<feature type="compositionally biased region" description="Basic and acidic residues" evidence="7">
    <location>
        <begin position="28"/>
        <end position="37"/>
    </location>
</feature>
<dbReference type="Pfam" id="PF00632">
    <property type="entry name" value="HECT"/>
    <property type="match status" value="1"/>
</dbReference>
<dbReference type="InterPro" id="IPR000569">
    <property type="entry name" value="HECT_dom"/>
</dbReference>
<dbReference type="GO" id="GO:0005737">
    <property type="term" value="C:cytoplasm"/>
    <property type="evidence" value="ECO:0000318"/>
    <property type="project" value="GO_Central"/>
</dbReference>
<dbReference type="GO" id="GO:0016874">
    <property type="term" value="F:ligase activity"/>
    <property type="evidence" value="ECO:0007669"/>
    <property type="project" value="UniProtKB-KW"/>
</dbReference>
<protein>
    <recommendedName>
        <fullName evidence="3">HECT-type E3 ubiquitin transferase</fullName>
        <ecNumber evidence="3">2.3.2.26</ecNumber>
    </recommendedName>
</protein>
<name>A0A1Y1HN75_KLENI</name>
<evidence type="ECO:0000256" key="4">
    <source>
        <dbReference type="ARBA" id="ARBA00022679"/>
    </source>
</evidence>
<dbReference type="GO" id="GO:0006511">
    <property type="term" value="P:ubiquitin-dependent protein catabolic process"/>
    <property type="evidence" value="ECO:0000318"/>
    <property type="project" value="GO_Central"/>
</dbReference>
<dbReference type="PROSITE" id="PS50237">
    <property type="entry name" value="HECT"/>
    <property type="match status" value="1"/>
</dbReference>
<evidence type="ECO:0000313" key="10">
    <source>
        <dbReference type="Proteomes" id="UP000054558"/>
    </source>
</evidence>
<keyword evidence="10" id="KW-1185">Reference proteome</keyword>
<organism evidence="9 10">
    <name type="scientific">Klebsormidium nitens</name>
    <name type="common">Green alga</name>
    <name type="synonym">Ulothrix nitens</name>
    <dbReference type="NCBI Taxonomy" id="105231"/>
    <lineage>
        <taxon>Eukaryota</taxon>
        <taxon>Viridiplantae</taxon>
        <taxon>Streptophyta</taxon>
        <taxon>Klebsormidiophyceae</taxon>
        <taxon>Klebsormidiales</taxon>
        <taxon>Klebsormidiaceae</taxon>
        <taxon>Klebsormidium</taxon>
    </lineage>
</organism>
<evidence type="ECO:0000313" key="9">
    <source>
        <dbReference type="EMBL" id="GAQ78056.1"/>
    </source>
</evidence>
<comment type="catalytic activity">
    <reaction evidence="1">
        <text>S-ubiquitinyl-[E2 ubiquitin-conjugating enzyme]-L-cysteine + [acceptor protein]-L-lysine = [E2 ubiquitin-conjugating enzyme]-L-cysteine + N(6)-ubiquitinyl-[acceptor protein]-L-lysine.</text>
        <dbReference type="EC" id="2.3.2.26"/>
    </reaction>
</comment>
<keyword evidence="9" id="KW-0436">Ligase</keyword>
<dbReference type="InterPro" id="IPR050409">
    <property type="entry name" value="E3_ubiq-protein_ligase"/>
</dbReference>
<evidence type="ECO:0000256" key="1">
    <source>
        <dbReference type="ARBA" id="ARBA00000885"/>
    </source>
</evidence>
<accession>A0A1Y1HN75</accession>
<dbReference type="GO" id="GO:0061630">
    <property type="term" value="F:ubiquitin protein ligase activity"/>
    <property type="evidence" value="ECO:0000318"/>
    <property type="project" value="GO_Central"/>
</dbReference>
<proteinExistence type="predicted"/>
<keyword evidence="5 6" id="KW-0833">Ubl conjugation pathway</keyword>
<gene>
    <name evidence="9" type="ORF">KFL_000070260</name>
</gene>
<dbReference type="EC" id="2.3.2.26" evidence="3"/>
<dbReference type="SMART" id="SM00119">
    <property type="entry name" value="HECTc"/>
    <property type="match status" value="1"/>
</dbReference>
<evidence type="ECO:0000256" key="2">
    <source>
        <dbReference type="ARBA" id="ARBA00004906"/>
    </source>
</evidence>
<sequence length="893" mass="98474">MDYGAEAGPSSSGASAEEDIVPPKAKKQRSESTPDRKVAEGCETLQFFVKLDGKTIVCRENPDTVLKDLKVSLLAERIGDTTRLKASSLAANTTFTCEGKRLHEALSLRHVPAGATLHLCHLLGQDQLYTRGSISAINLCKLVDNLLESRREASNELVESIPKELHAFLKPQLECAGAATYAQRFIKDGGVEAITKLVSSDFLFLATSCLAMVTEHTALSELAAFPQEVIFTKNAALILWWNLFESILEKYLKATGKLSESKAVYAGGVDDMFEQALLTLLNMPAATLETWQTTIPSRRSSNHLRQTLGGALCSVVQKALAHVRDNVAAFKTGGLQRGPLSSPFTLYPKLLERCRSFGLLSGPWGEYSNDGLKEHDQYKTLEAATAQILEDLYQTARGIDRAARVSASLASSLPQPPAPDGSLVATLSALGRLPPPLLIRLANLLNWMYDFEAGEEHSQKGLMAFLQSNQQIFNALLHLRVGEFEGVHDLGFLLVRPYTFLWPFETKERLLLTPNLCIPATRNAIASYEVRVKRDNLLTDAFAGLSAIDAQAVRQFGIDVAFDQEEGHGPGVMREFLTLVSQELFNPERALFLASPIDRRCVFPNHASGINPGHLSYFRFCGQIIILALANKVPLGVTFGTALLYALGDETGTTTGRYELAEDVDPELYDACEKILAMEDDEVENLGLTFVCTIDSGLGDHTEVELLPGGRNRALTAENRQLFVDLKVQKQVMEPVAEQIKALREGMESLLPEGVSWAHVFAPLTDQEFASQLQGATSDLDIDDWERHTTYHGCEASDDVIRYFWAAVRSLSPEQQRNLLFFATAIRYLPSTGFASLHDRVHIHCVETSVESLPTAHTCFLQLLLPRYTSYETMRERLVAVAQRHVAEGYGNA</sequence>
<dbReference type="SUPFAM" id="SSF56204">
    <property type="entry name" value="Hect, E3 ligase catalytic domain"/>
    <property type="match status" value="1"/>
</dbReference>
<dbReference type="PANTHER" id="PTHR11254">
    <property type="entry name" value="HECT DOMAIN UBIQUITIN-PROTEIN LIGASE"/>
    <property type="match status" value="1"/>
</dbReference>
<feature type="compositionally biased region" description="Low complexity" evidence="7">
    <location>
        <begin position="1"/>
        <end position="15"/>
    </location>
</feature>